<dbReference type="STRING" id="208439.AJAP_08190"/>
<evidence type="ECO:0000313" key="3">
    <source>
        <dbReference type="Proteomes" id="UP000028492"/>
    </source>
</evidence>
<evidence type="ECO:0000313" key="2">
    <source>
        <dbReference type="EMBL" id="AIG74545.1"/>
    </source>
</evidence>
<reference evidence="2 3" key="1">
    <citation type="journal article" date="2014" name="J. Biotechnol.">
        <title>Complete genome sequence of the actinobacterium Amycolatopsis japonica MG417-CF17(T) (=DSM 44213T) producing (S,S)-N,N'-ethylenediaminedisuccinic acid.</title>
        <authorList>
            <person name="Stegmann E."/>
            <person name="Albersmeier A."/>
            <person name="Spohn M."/>
            <person name="Gert H."/>
            <person name="Weber T."/>
            <person name="Wohlleben W."/>
            <person name="Kalinowski J."/>
            <person name="Ruckert C."/>
        </authorList>
    </citation>
    <scope>NUCLEOTIDE SEQUENCE [LARGE SCALE GENOMIC DNA]</scope>
    <source>
        <strain evidence="3">MG417-CF17 (DSM 44213)</strain>
    </source>
</reference>
<feature type="transmembrane region" description="Helical" evidence="1">
    <location>
        <begin position="137"/>
        <end position="157"/>
    </location>
</feature>
<dbReference type="Proteomes" id="UP000028492">
    <property type="component" value="Chromosome"/>
</dbReference>
<gene>
    <name evidence="2" type="ORF">AJAP_08190</name>
</gene>
<dbReference type="HOGENOM" id="CLU_1575233_0_0_11"/>
<dbReference type="AlphaFoldDB" id="A0A075UWE0"/>
<dbReference type="RefSeq" id="WP_038509354.1">
    <property type="nucleotide sequence ID" value="NZ_CP008953.1"/>
</dbReference>
<keyword evidence="1" id="KW-0472">Membrane</keyword>
<keyword evidence="3" id="KW-1185">Reference proteome</keyword>
<keyword evidence="1" id="KW-1133">Transmembrane helix</keyword>
<evidence type="ECO:0000256" key="1">
    <source>
        <dbReference type="SAM" id="Phobius"/>
    </source>
</evidence>
<feature type="transmembrane region" description="Helical" evidence="1">
    <location>
        <begin position="61"/>
        <end position="82"/>
    </location>
</feature>
<dbReference type="EMBL" id="CP008953">
    <property type="protein sequence ID" value="AIG74545.1"/>
    <property type="molecule type" value="Genomic_DNA"/>
</dbReference>
<keyword evidence="1" id="KW-0812">Transmembrane</keyword>
<proteinExistence type="predicted"/>
<dbReference type="KEGG" id="aja:AJAP_08190"/>
<feature type="transmembrane region" description="Helical" evidence="1">
    <location>
        <begin position="94"/>
        <end position="114"/>
    </location>
</feature>
<dbReference type="eggNOG" id="ENOG5033VSC">
    <property type="taxonomic scope" value="Bacteria"/>
</dbReference>
<accession>A0A075UWE0</accession>
<protein>
    <submittedName>
        <fullName evidence="2">Conserved putative membrane protein</fullName>
    </submittedName>
</protein>
<organism evidence="2 3">
    <name type="scientific">Amycolatopsis japonica</name>
    <dbReference type="NCBI Taxonomy" id="208439"/>
    <lineage>
        <taxon>Bacteria</taxon>
        <taxon>Bacillati</taxon>
        <taxon>Actinomycetota</taxon>
        <taxon>Actinomycetes</taxon>
        <taxon>Pseudonocardiales</taxon>
        <taxon>Pseudonocardiaceae</taxon>
        <taxon>Amycolatopsis</taxon>
        <taxon>Amycolatopsis japonica group</taxon>
    </lineage>
</organism>
<name>A0A075UWE0_9PSEU</name>
<sequence>MPDLALKKVTWREWLGLAAGLLALVALFLPWTTLTASRPEIEDVLRTLPATDVTRDAWRSGFLAWAPVFLLFLPGLAVVLFGRVDAVRRAGLPHLWLMAAIGALLLMVLGWTTLDWQFDADQRGILSAAGIEIGSGLGRHLGLVAAAVSVVVAFFDVRRLRAETRTRRP</sequence>